<sequence>MRNLQKSFLYEIGNTKVISIIDRTRPIAYNDDSIATLRKIIRNTGARALPILDRNSGNFLGVINRSDVLIVSSTKTNATSSSILKEHLLEINSNYTIFETLNLMFKYDLWEIPILEGKKYIGLVSISDIVKLLFNKAKDYLKNINAENYMTKEPITVNLEDPISKIWKKMMEYKYAGFPVVNDKEKLTGIITQLDLIKKGYTRIHLESESGVKNQTKVKDAMTYTVIYGYPWSTLYEISIPIVKKDYGRIPIVSSENDKKVVGIIDREDIAKVIIKGDQI</sequence>
<dbReference type="KEGG" id="clg:Calag_1485"/>
<dbReference type="eggNOG" id="arCOG00602">
    <property type="taxonomic scope" value="Archaea"/>
</dbReference>
<dbReference type="InterPro" id="IPR051462">
    <property type="entry name" value="CBS_domain-containing"/>
</dbReference>
<feature type="domain" description="CBS" evidence="3">
    <location>
        <begin position="21"/>
        <end position="79"/>
    </location>
</feature>
<keyword evidence="2" id="KW-0129">CBS domain</keyword>
<dbReference type="Gene3D" id="3.10.580.10">
    <property type="entry name" value="CBS-domain"/>
    <property type="match status" value="2"/>
</dbReference>
<accession>L0ADI5</accession>
<dbReference type="Proteomes" id="UP000010469">
    <property type="component" value="Chromosome"/>
</dbReference>
<evidence type="ECO:0000256" key="2">
    <source>
        <dbReference type="PROSITE-ProRule" id="PRU00703"/>
    </source>
</evidence>
<evidence type="ECO:0000256" key="1">
    <source>
        <dbReference type="ARBA" id="ARBA00022737"/>
    </source>
</evidence>
<dbReference type="InParanoid" id="L0ADI5"/>
<dbReference type="SMART" id="SM00116">
    <property type="entry name" value="CBS"/>
    <property type="match status" value="4"/>
</dbReference>
<keyword evidence="5" id="KW-1185">Reference proteome</keyword>
<gene>
    <name evidence="4" type="ordered locus">Calag_1485</name>
</gene>
<evidence type="ECO:0000313" key="4">
    <source>
        <dbReference type="EMBL" id="AFZ71187.1"/>
    </source>
</evidence>
<evidence type="ECO:0000259" key="3">
    <source>
        <dbReference type="PROSITE" id="PS51371"/>
    </source>
</evidence>
<dbReference type="AlphaFoldDB" id="L0ADI5"/>
<dbReference type="EMBL" id="CP003378">
    <property type="protein sequence ID" value="AFZ71187.1"/>
    <property type="molecule type" value="Genomic_DNA"/>
</dbReference>
<dbReference type="STRING" id="1056495.Calag_1485"/>
<organism evidence="4 5">
    <name type="scientific">Caldisphaera lagunensis (strain DSM 15908 / JCM 11604 / ANMR 0165 / IC-154)</name>
    <dbReference type="NCBI Taxonomy" id="1056495"/>
    <lineage>
        <taxon>Archaea</taxon>
        <taxon>Thermoproteota</taxon>
        <taxon>Thermoprotei</taxon>
        <taxon>Acidilobales</taxon>
        <taxon>Caldisphaeraceae</taxon>
        <taxon>Caldisphaera</taxon>
    </lineage>
</organism>
<proteinExistence type="predicted"/>
<dbReference type="PANTHER" id="PTHR48108">
    <property type="entry name" value="CBS DOMAIN-CONTAINING PROTEIN CBSX2, CHLOROPLASTIC"/>
    <property type="match status" value="1"/>
</dbReference>
<evidence type="ECO:0000313" key="5">
    <source>
        <dbReference type="Proteomes" id="UP000010469"/>
    </source>
</evidence>
<feature type="domain" description="CBS" evidence="3">
    <location>
        <begin position="83"/>
        <end position="140"/>
    </location>
</feature>
<dbReference type="SUPFAM" id="SSF54631">
    <property type="entry name" value="CBS-domain pair"/>
    <property type="match status" value="2"/>
</dbReference>
<protein>
    <submittedName>
        <fullName evidence="4">CBS domain-containing protein</fullName>
    </submittedName>
</protein>
<feature type="domain" description="CBS" evidence="3">
    <location>
        <begin position="150"/>
        <end position="208"/>
    </location>
</feature>
<dbReference type="HOGENOM" id="CLU_076812_4_0_2"/>
<name>L0ADI5_CALLD</name>
<dbReference type="InterPro" id="IPR000644">
    <property type="entry name" value="CBS_dom"/>
</dbReference>
<dbReference type="InterPro" id="IPR046342">
    <property type="entry name" value="CBS_dom_sf"/>
</dbReference>
<reference evidence="5" key="1">
    <citation type="submission" date="2012-03" db="EMBL/GenBank/DDBJ databases">
        <title>Complete genome of Caldisphaera lagunensis DSM 15908.</title>
        <authorList>
            <person name="Lucas S."/>
            <person name="Copeland A."/>
            <person name="Lapidus A."/>
            <person name="Glavina del Rio T."/>
            <person name="Dalin E."/>
            <person name="Tice H."/>
            <person name="Bruce D."/>
            <person name="Goodwin L."/>
            <person name="Pitluck S."/>
            <person name="Peters L."/>
            <person name="Mikhailova N."/>
            <person name="Teshima H."/>
            <person name="Kyrpides N."/>
            <person name="Mavromatis K."/>
            <person name="Ivanova N."/>
            <person name="Brettin T."/>
            <person name="Detter J.C."/>
            <person name="Han C."/>
            <person name="Larimer F."/>
            <person name="Land M."/>
            <person name="Hauser L."/>
            <person name="Markowitz V."/>
            <person name="Cheng J.-F."/>
            <person name="Hugenholtz P."/>
            <person name="Woyke T."/>
            <person name="Wu D."/>
            <person name="Spring S."/>
            <person name="Schroeder M."/>
            <person name="Brambilla E."/>
            <person name="Klenk H.-P."/>
            <person name="Eisen J.A."/>
        </authorList>
    </citation>
    <scope>NUCLEOTIDE SEQUENCE [LARGE SCALE GENOMIC DNA]</scope>
    <source>
        <strain evidence="5">DSM 15908 / JCM 11604 / IC-154</strain>
    </source>
</reference>
<dbReference type="PANTHER" id="PTHR48108:SF26">
    <property type="entry name" value="CBS DOMAIN-CONTAINING PROTEIN DDB_G0289609"/>
    <property type="match status" value="1"/>
</dbReference>
<dbReference type="PROSITE" id="PS51371">
    <property type="entry name" value="CBS"/>
    <property type="match status" value="4"/>
</dbReference>
<dbReference type="Pfam" id="PF00571">
    <property type="entry name" value="CBS"/>
    <property type="match status" value="4"/>
</dbReference>
<keyword evidence="1" id="KW-0677">Repeat</keyword>
<feature type="domain" description="CBS" evidence="3">
    <location>
        <begin position="222"/>
        <end position="280"/>
    </location>
</feature>
<dbReference type="CDD" id="cd02205">
    <property type="entry name" value="CBS_pair_SF"/>
    <property type="match status" value="3"/>
</dbReference>